<reference evidence="1 2" key="1">
    <citation type="journal article" date="2014" name="Nat. Commun.">
        <title>Klebsormidium flaccidum genome reveals primary factors for plant terrestrial adaptation.</title>
        <authorList>
            <person name="Hori K."/>
            <person name="Maruyama F."/>
            <person name="Fujisawa T."/>
            <person name="Togashi T."/>
            <person name="Yamamoto N."/>
            <person name="Seo M."/>
            <person name="Sato S."/>
            <person name="Yamada T."/>
            <person name="Mori H."/>
            <person name="Tajima N."/>
            <person name="Moriyama T."/>
            <person name="Ikeuchi M."/>
            <person name="Watanabe M."/>
            <person name="Wada H."/>
            <person name="Kobayashi K."/>
            <person name="Saito M."/>
            <person name="Masuda T."/>
            <person name="Sasaki-Sekimoto Y."/>
            <person name="Mashiguchi K."/>
            <person name="Awai K."/>
            <person name="Shimojima M."/>
            <person name="Masuda S."/>
            <person name="Iwai M."/>
            <person name="Nobusawa T."/>
            <person name="Narise T."/>
            <person name="Kondo S."/>
            <person name="Saito H."/>
            <person name="Sato R."/>
            <person name="Murakawa M."/>
            <person name="Ihara Y."/>
            <person name="Oshima-Yamada Y."/>
            <person name="Ohtaka K."/>
            <person name="Satoh M."/>
            <person name="Sonobe K."/>
            <person name="Ishii M."/>
            <person name="Ohtani R."/>
            <person name="Kanamori-Sato M."/>
            <person name="Honoki R."/>
            <person name="Miyazaki D."/>
            <person name="Mochizuki H."/>
            <person name="Umetsu J."/>
            <person name="Higashi K."/>
            <person name="Shibata D."/>
            <person name="Kamiya Y."/>
            <person name="Sato N."/>
            <person name="Nakamura Y."/>
            <person name="Tabata S."/>
            <person name="Ida S."/>
            <person name="Kurokawa K."/>
            <person name="Ohta H."/>
        </authorList>
    </citation>
    <scope>NUCLEOTIDE SEQUENCE [LARGE SCALE GENOMIC DNA]</scope>
    <source>
        <strain evidence="1 2">NIES-2285</strain>
    </source>
</reference>
<evidence type="ECO:0000313" key="2">
    <source>
        <dbReference type="Proteomes" id="UP000054558"/>
    </source>
</evidence>
<protein>
    <submittedName>
        <fullName evidence="1">Uncharacterized protein</fullName>
    </submittedName>
</protein>
<organism evidence="1 2">
    <name type="scientific">Klebsormidium nitens</name>
    <name type="common">Green alga</name>
    <name type="synonym">Ulothrix nitens</name>
    <dbReference type="NCBI Taxonomy" id="105231"/>
    <lineage>
        <taxon>Eukaryota</taxon>
        <taxon>Viridiplantae</taxon>
        <taxon>Streptophyta</taxon>
        <taxon>Klebsormidiophyceae</taxon>
        <taxon>Klebsormidiales</taxon>
        <taxon>Klebsormidiaceae</taxon>
        <taxon>Klebsormidium</taxon>
    </lineage>
</organism>
<evidence type="ECO:0000313" key="1">
    <source>
        <dbReference type="EMBL" id="GAQ92357.1"/>
    </source>
</evidence>
<dbReference type="OrthoDB" id="1630758at2759"/>
<sequence>QSRSQSCPFCRDSLKRVRSRDLWVFTDEEDLVDMGTVAKENLERFLLYVNKLPVLISDSVFTFYEDHVK</sequence>
<keyword evidence="2" id="KW-1185">Reference proteome</keyword>
<dbReference type="PANTHER" id="PTHR15315:SF102">
    <property type="entry name" value="RING-TYPE DOMAIN-CONTAINING PROTEIN"/>
    <property type="match status" value="1"/>
</dbReference>
<dbReference type="Proteomes" id="UP000054558">
    <property type="component" value="Unassembled WGS sequence"/>
</dbReference>
<dbReference type="OMA" id="FTFYEDH"/>
<name>A0A1Y1IUJ8_KLENI</name>
<accession>A0A1Y1IUJ8</accession>
<feature type="non-terminal residue" evidence="1">
    <location>
        <position position="1"/>
    </location>
</feature>
<gene>
    <name evidence="1" type="ORF">KFL_009920010</name>
</gene>
<dbReference type="AlphaFoldDB" id="A0A1Y1IUJ8"/>
<dbReference type="EMBL" id="DF237941">
    <property type="protein sequence ID" value="GAQ92357.1"/>
    <property type="molecule type" value="Genomic_DNA"/>
</dbReference>
<dbReference type="STRING" id="105231.A0A1Y1IUJ8"/>
<dbReference type="PANTHER" id="PTHR15315">
    <property type="entry name" value="RING FINGER PROTEIN 41, 151"/>
    <property type="match status" value="1"/>
</dbReference>
<proteinExistence type="predicted"/>